<dbReference type="Proteomes" id="UP000195221">
    <property type="component" value="Unassembled WGS sequence"/>
</dbReference>
<accession>A0A242MH58</accession>
<keyword evidence="2" id="KW-0802">TPR repeat</keyword>
<dbReference type="PANTHER" id="PTHR45586:SF1">
    <property type="entry name" value="LIPOPOLYSACCHARIDE ASSEMBLY PROTEIN B"/>
    <property type="match status" value="1"/>
</dbReference>
<dbReference type="Gene3D" id="1.25.40.10">
    <property type="entry name" value="Tetratricopeptide repeat domain"/>
    <property type="match status" value="3"/>
</dbReference>
<evidence type="ECO:0000259" key="3">
    <source>
        <dbReference type="Pfam" id="PF13283"/>
    </source>
</evidence>
<dbReference type="InterPro" id="IPR051012">
    <property type="entry name" value="CellSynth/LPSAsmb/PSIAsmb"/>
</dbReference>
<evidence type="ECO:0000256" key="2">
    <source>
        <dbReference type="ARBA" id="ARBA00022803"/>
    </source>
</evidence>
<reference evidence="4 5" key="1">
    <citation type="submission" date="2017-03" db="EMBL/GenBank/DDBJ databases">
        <title>Genome analysis of strain PAMC 26577.</title>
        <authorList>
            <person name="Oh H.-M."/>
            <person name="Yang J.-A."/>
        </authorList>
    </citation>
    <scope>NUCLEOTIDE SEQUENCE [LARGE SCALE GENOMIC DNA]</scope>
    <source>
        <strain evidence="4 5">PAMC 26577</strain>
    </source>
</reference>
<evidence type="ECO:0000313" key="4">
    <source>
        <dbReference type="EMBL" id="OTP70644.1"/>
    </source>
</evidence>
<dbReference type="Pfam" id="PF13283">
    <property type="entry name" value="NfrA_C"/>
    <property type="match status" value="1"/>
</dbReference>
<dbReference type="EMBL" id="NBTZ01000106">
    <property type="protein sequence ID" value="OTP70644.1"/>
    <property type="molecule type" value="Genomic_DNA"/>
</dbReference>
<comment type="caution">
    <text evidence="4">The sequence shown here is derived from an EMBL/GenBank/DDBJ whole genome shotgun (WGS) entry which is preliminary data.</text>
</comment>
<dbReference type="RefSeq" id="WP_075358105.1">
    <property type="nucleotide sequence ID" value="NZ_MSRG01000023.1"/>
</dbReference>
<dbReference type="Pfam" id="PF13432">
    <property type="entry name" value="TPR_16"/>
    <property type="match status" value="3"/>
</dbReference>
<protein>
    <submittedName>
        <fullName evidence="4">Bacteriophage N4 adsorption protein A</fullName>
    </submittedName>
</protein>
<evidence type="ECO:0000313" key="5">
    <source>
        <dbReference type="Proteomes" id="UP000195221"/>
    </source>
</evidence>
<dbReference type="SUPFAM" id="SSF48452">
    <property type="entry name" value="TPR-like"/>
    <property type="match status" value="2"/>
</dbReference>
<dbReference type="AlphaFoldDB" id="A0A242MH58"/>
<name>A0A242MH58_CABSO</name>
<evidence type="ECO:0000256" key="1">
    <source>
        <dbReference type="ARBA" id="ARBA00022737"/>
    </source>
</evidence>
<proteinExistence type="predicted"/>
<sequence length="797" mass="85994">MQASAFGIAILWSVPGMSQADQTLPLPLTGSAYRVARQAYGSYDSHRYQASVGYAREAIRQRPDVMSLRLLLASALEAQGDRRAAVRAIDDAIKALGPEPALRARRSALLAIIASGANSPSDPNALTGNMAKTAQRAYRAYAKHDYDDAIAAANEVLAARPDVMPLYLLVIDALTAQGRDLDAYNAVIAATQRGGDKPGLRARRGFIGARLGPVAASEAYDALRRGDTDIAISRARAAIGYAPNVPGARDLLIDALIQANRFDEADQAATDAISANPSALAPWLLRGAIRERLGQRDASLADFAQAMQLQDATQQEQRNGRIVIADMALATGDPQRALDALNGLDPDGDATDLMIAVRRQKARRALTSSVAANTADLPMPQLDCTRIDSGILCTLHPFDPAYAQYAAAARAYDQHDYPLAVAQAREAVRIAPDDPVHRLLLIQALASNGDQAESKQEAANLIESGMIDTLPSMNAAYFASNAEQPALAARYYNEAVRNDELPPSSLLDAGYANLNAGAAPVAASYFRRGIDADNNGDISLQPQQAFETRRTMSELDRTWGVNASVGYRPTGDQTTFVASPGSTADKSVQAGAEAYWRPFGYFDGHTIELYARAYETLYSKAGNTTGTPSLEGALGVRAKPFASQNLVFAFERIVPLGSAVQPDWLGRIAYSNGFGTDLRVDTPSWWTGQLYAEAGHYITHPDNYATFSGELGRSYRLDAIDPHLVAFPYAVLGGDYNTQINNRASMGAGVGVNLRYWFREDAYHAPRSFVDFSLQYRLKIVGDDRAKGVFFNASFSY</sequence>
<dbReference type="InterPro" id="IPR025137">
    <property type="entry name" value="NfrA_C"/>
</dbReference>
<dbReference type="InterPro" id="IPR011990">
    <property type="entry name" value="TPR-like_helical_dom_sf"/>
</dbReference>
<keyword evidence="1" id="KW-0677">Repeat</keyword>
<organism evidence="4 5">
    <name type="scientific">Caballeronia sordidicola</name>
    <name type="common">Burkholderia sordidicola</name>
    <dbReference type="NCBI Taxonomy" id="196367"/>
    <lineage>
        <taxon>Bacteria</taxon>
        <taxon>Pseudomonadati</taxon>
        <taxon>Pseudomonadota</taxon>
        <taxon>Betaproteobacteria</taxon>
        <taxon>Burkholderiales</taxon>
        <taxon>Burkholderiaceae</taxon>
        <taxon>Caballeronia</taxon>
    </lineage>
</organism>
<dbReference type="PANTHER" id="PTHR45586">
    <property type="entry name" value="TPR REPEAT-CONTAINING PROTEIN PA4667"/>
    <property type="match status" value="1"/>
</dbReference>
<gene>
    <name evidence="4" type="ORF">PAMC26577_26680</name>
</gene>
<feature type="domain" description="Bacteriophage N4 adsorption protein A C-terminal" evidence="3">
    <location>
        <begin position="622"/>
        <end position="792"/>
    </location>
</feature>